<reference evidence="1 2" key="1">
    <citation type="submission" date="2019-11" db="EMBL/GenBank/DDBJ databases">
        <authorList>
            <person name="Li X."/>
        </authorList>
    </citation>
    <scope>NUCLEOTIDE SEQUENCE [LARGE SCALE GENOMIC DNA]</scope>
    <source>
        <strain evidence="1 2">L9</strain>
    </source>
</reference>
<dbReference type="RefSeq" id="WP_196493891.1">
    <property type="nucleotide sequence ID" value="NZ_WOCA01000034.1"/>
</dbReference>
<evidence type="ECO:0000313" key="1">
    <source>
        <dbReference type="EMBL" id="MUK90822.1"/>
    </source>
</evidence>
<dbReference type="EMBL" id="WOCA01000034">
    <property type="protein sequence ID" value="MUK90822.1"/>
    <property type="molecule type" value="Genomic_DNA"/>
</dbReference>
<proteinExistence type="predicted"/>
<protein>
    <submittedName>
        <fullName evidence="1">Uncharacterized protein</fullName>
    </submittedName>
</protein>
<evidence type="ECO:0000313" key="2">
    <source>
        <dbReference type="Proteomes" id="UP000469125"/>
    </source>
</evidence>
<name>A0A6N8FMK0_9BACI</name>
<gene>
    <name evidence="1" type="ORF">GMD78_20955</name>
</gene>
<organism evidence="1 2">
    <name type="scientific">Ornithinibacillus caprae</name>
    <dbReference type="NCBI Taxonomy" id="2678566"/>
    <lineage>
        <taxon>Bacteria</taxon>
        <taxon>Bacillati</taxon>
        <taxon>Bacillota</taxon>
        <taxon>Bacilli</taxon>
        <taxon>Bacillales</taxon>
        <taxon>Bacillaceae</taxon>
        <taxon>Ornithinibacillus</taxon>
    </lineage>
</organism>
<dbReference type="AlphaFoldDB" id="A0A6N8FMK0"/>
<comment type="caution">
    <text evidence="1">The sequence shown here is derived from an EMBL/GenBank/DDBJ whole genome shotgun (WGS) entry which is preliminary data.</text>
</comment>
<dbReference type="Proteomes" id="UP000469125">
    <property type="component" value="Unassembled WGS sequence"/>
</dbReference>
<keyword evidence="2" id="KW-1185">Reference proteome</keyword>
<sequence>MQKNVKVIYPNRIESMEKQIKAIENDLENVSKYPKTFKITINGLDFTEEKEAGEALREVIKTQNQLNENPTIIGKFKGQEIFVRRNVFNETSIGLKGATTSEVPFKISDVGNIQRLASITENFHVEIEKTKLNIEDIRQQIKTTEVQLKKPFAYEAQLNKSLKEQQELKLKLEFADQLKEEKTIKRKRNKQ</sequence>
<accession>A0A6N8FMK0</accession>